<sequence length="219" mass="24196">MTTPKEERTDSGIPVERGYLASDGPRHPEEPGQFPFTRGIYSDMYRGRSWTMRQYAGFGTAERTNERFRYLIEGGQTGLSVAFDLPTQMGYDSDAEVALGEVGRVGVAIDSLDDMRRLFDGIELDTFSTSMTINSTAAVLLALYVALADEQGVSRDRLAGTLQNDVLKEYVARGTHIYPVQPSLRLVSDIIAFCSEEIPKWNPISISGYHIREAGSTAP</sequence>
<name>A0A382WKB3_9ZZZZ</name>
<dbReference type="InterPro" id="IPR016176">
    <property type="entry name" value="Cbl-dep_enz_cat"/>
</dbReference>
<evidence type="ECO:0000256" key="2">
    <source>
        <dbReference type="SAM" id="MobiDB-lite"/>
    </source>
</evidence>
<evidence type="ECO:0000259" key="3">
    <source>
        <dbReference type="Pfam" id="PF01642"/>
    </source>
</evidence>
<dbReference type="NCBIfam" id="TIGR00641">
    <property type="entry name" value="acid_CoA_mut_N"/>
    <property type="match status" value="1"/>
</dbReference>
<evidence type="ECO:0000256" key="1">
    <source>
        <dbReference type="ARBA" id="ARBA00023235"/>
    </source>
</evidence>
<dbReference type="InterPro" id="IPR006098">
    <property type="entry name" value="MMCoA_mutase_a_cat"/>
</dbReference>
<evidence type="ECO:0000313" key="4">
    <source>
        <dbReference type="EMBL" id="SVD59223.1"/>
    </source>
</evidence>
<dbReference type="Pfam" id="PF01642">
    <property type="entry name" value="MM_CoA_mutase"/>
    <property type="match status" value="1"/>
</dbReference>
<dbReference type="Gene3D" id="3.20.20.240">
    <property type="entry name" value="Methylmalonyl-CoA mutase"/>
    <property type="match status" value="1"/>
</dbReference>
<organism evidence="4">
    <name type="scientific">marine metagenome</name>
    <dbReference type="NCBI Taxonomy" id="408172"/>
    <lineage>
        <taxon>unclassified sequences</taxon>
        <taxon>metagenomes</taxon>
        <taxon>ecological metagenomes</taxon>
    </lineage>
</organism>
<dbReference type="PANTHER" id="PTHR48101">
    <property type="entry name" value="METHYLMALONYL-COA MUTASE, MITOCHONDRIAL-RELATED"/>
    <property type="match status" value="1"/>
</dbReference>
<feature type="region of interest" description="Disordered" evidence="2">
    <location>
        <begin position="1"/>
        <end position="35"/>
    </location>
</feature>
<feature type="compositionally biased region" description="Basic and acidic residues" evidence="2">
    <location>
        <begin position="1"/>
        <end position="10"/>
    </location>
</feature>
<keyword evidence="1" id="KW-0413">Isomerase</keyword>
<protein>
    <recommendedName>
        <fullName evidence="3">Methylmalonyl-CoA mutase alpha/beta chain catalytic domain-containing protein</fullName>
    </recommendedName>
</protein>
<gene>
    <name evidence="4" type="ORF">METZ01_LOCUS412077</name>
</gene>
<dbReference type="InterPro" id="IPR006099">
    <property type="entry name" value="MeMalonylCoA_mutase_a/b_cat"/>
</dbReference>
<feature type="non-terminal residue" evidence="4">
    <location>
        <position position="219"/>
    </location>
</feature>
<dbReference type="GO" id="GO:0004494">
    <property type="term" value="F:methylmalonyl-CoA mutase activity"/>
    <property type="evidence" value="ECO:0007669"/>
    <property type="project" value="InterPro"/>
</dbReference>
<dbReference type="PANTHER" id="PTHR48101:SF1">
    <property type="entry name" value="METHYLMALONYL-COA MUTASE, LARGE SUBUNIT"/>
    <property type="match status" value="1"/>
</dbReference>
<dbReference type="EMBL" id="UINC01160525">
    <property type="protein sequence ID" value="SVD59223.1"/>
    <property type="molecule type" value="Genomic_DNA"/>
</dbReference>
<dbReference type="SUPFAM" id="SSF51703">
    <property type="entry name" value="Cobalamin (vitamin B12)-dependent enzymes"/>
    <property type="match status" value="1"/>
</dbReference>
<dbReference type="AlphaFoldDB" id="A0A382WKB3"/>
<dbReference type="GO" id="GO:0031419">
    <property type="term" value="F:cobalamin binding"/>
    <property type="evidence" value="ECO:0007669"/>
    <property type="project" value="InterPro"/>
</dbReference>
<feature type="domain" description="Methylmalonyl-CoA mutase alpha/beta chain catalytic" evidence="3">
    <location>
        <begin position="9"/>
        <end position="218"/>
    </location>
</feature>
<reference evidence="4" key="1">
    <citation type="submission" date="2018-05" db="EMBL/GenBank/DDBJ databases">
        <authorList>
            <person name="Lanie J.A."/>
            <person name="Ng W.-L."/>
            <person name="Kazmierczak K.M."/>
            <person name="Andrzejewski T.M."/>
            <person name="Davidsen T.M."/>
            <person name="Wayne K.J."/>
            <person name="Tettelin H."/>
            <person name="Glass J.I."/>
            <person name="Rusch D."/>
            <person name="Podicherti R."/>
            <person name="Tsui H.-C.T."/>
            <person name="Winkler M.E."/>
        </authorList>
    </citation>
    <scope>NUCLEOTIDE SEQUENCE</scope>
</reference>
<proteinExistence type="predicted"/>
<accession>A0A382WKB3</accession>